<dbReference type="PROSITE" id="PS50042">
    <property type="entry name" value="CNMP_BINDING_3"/>
    <property type="match status" value="2"/>
</dbReference>
<dbReference type="OrthoDB" id="548798at2759"/>
<evidence type="ECO:0000313" key="4">
    <source>
        <dbReference type="Proteomes" id="UP000612055"/>
    </source>
</evidence>
<feature type="compositionally biased region" description="Basic and acidic residues" evidence="1">
    <location>
        <begin position="3036"/>
        <end position="3048"/>
    </location>
</feature>
<feature type="compositionally biased region" description="Gly residues" evidence="1">
    <location>
        <begin position="3774"/>
        <end position="3784"/>
    </location>
</feature>
<feature type="compositionally biased region" description="Low complexity" evidence="1">
    <location>
        <begin position="1879"/>
        <end position="1923"/>
    </location>
</feature>
<feature type="region of interest" description="Disordered" evidence="1">
    <location>
        <begin position="3445"/>
        <end position="3506"/>
    </location>
</feature>
<feature type="region of interest" description="Disordered" evidence="1">
    <location>
        <begin position="2918"/>
        <end position="2940"/>
    </location>
</feature>
<feature type="region of interest" description="Disordered" evidence="1">
    <location>
        <begin position="3555"/>
        <end position="3575"/>
    </location>
</feature>
<sequence length="3926" mass="391616">MDFRLPAVSRYLAETAREATDGVPASNVTAILEDKLGTTHSPTKLPKAVEAYFLGPAARGYHPPDAEAMYRVPFNKPPRERRVQPGEEEEDDDDENGTHTAVAVPPGSPPLAHGPPPSVSLQRGQVAAAITTPNAGPSSLVPLDWSHLFGAPASGVTRIPPGPTPNAQPQYPPGAAGSPAAGARVLRAGGVGATSMAAASVAADSDAASVGGASVGATSMRLRRQPSMAGSMAGSVAMSVVSRRGNAAAALLPQTPEGKFCGGVMGVMERLAATQAVQAGRFRSLRQQATEQREAMVSRVQLPPGPQTGAFSSKAASAVLESVLERSGASRDDMLAIVSQIKHFKGMSPDLMERVARQFQLFSYPPGSYLYEQDCRCDETFVLMSGACMLHVEGRPPQRLEPGTVLAVDLMMRRQAVPLTVTTDPHFEAQLAVLSWQTYEDTVRRWAAEKVAALLPDLQASQLARLMGGLVRGVSYTQREPGEPLYVGDQPVEHVALLVQGQVLLAQPWEENALVTEGQIVSQLKVLMGPLANAMVLNELPRAVPTRTGRGGLKTAGSVRGGDGATRSLGVSLSIVSGRDVDSVKPSRDVSGEGYVPSPTGAAGSRGVLFTTPRTEAAAAAAAAKAEGVRPRGVRMVDPADAKDEEEDVDVKPKRAVKVAAPEPAPESTPGEEEEAAAEAQPAEGSGLGSAAGSRPGSGGSGGSQQQRRRVRSGQSSGRNSRNSHASAEDGGDAAAAAVEPEPATDEAEGSAEVPDGQVDEEADAEAEAAGGTGSDAGTPALTEEAEAEEGAGADGPAGEAEPEADAAEEEAGAPGAELAEGGEAPAPASEASESRAATASRATRVSLKFMDDDASAGGRKNTERDQGPTPGSGEAEAEVTAEGRAGSPSAADAEATEGAQPASRSRPGSASAGGVGPEPSLFISPRMRAPSRPGSAGFGPEPSLFPGPGSAGLGFEGSVASVASLASPRGTFEPVFTGAGLGPEMSVGPLEFALRGGAAGGSAGGAGGGPDAGFAFGTPGPGPVAEGVEEEVWYDAAALAPGPRPVAEGLEDEAAPDPAALAAQQIPSTRSAQASEAGAVASTSESGLGASPSEAGAAPPQMPVSALAGLHHTAGVSPPRSLRSKIAGPPAGTDPGSVRLAANSPGGSRPTSPYGSGASTPTAASRAAAAAAAGLASAGPSRTGSGRDGAGQLPPKGPGSRRASASLDPSAGVAPSGRPTTPGSDAPSQFDDPLSPKHMPHPMLAPLPPPTGSGEAVRRTASGNGERSTAVPEDSVASTEAGGGGGAGGPKATDSGDSIPSKNASAINLSAGPSAAAAEDSGVAAAAAAERRPKFADVADGGAVDRFVPARVAVVPPPRTSDGGALQTQRSMLTAAAPQQQPLANAMAAQFKFHRQRVVAVFSGPVAFCEEALAEVQAAAGKRGPNRPTAAHSAIAMERCEFILIPAQLLRSLLPPDGPKKLVAAAVAAQRRLMAASGHVADDGPVVWPAAADRIREVLAAAPPGQRQPWQVELLAQAFSHMPAFARLTWQVRLRVFQDLEYRKLEAGLEVDLAKLEVTEVSPKEAPVNPLLQRLQALQAQQAQQAALQAENPEEALQRAMQQAAAWKQEQKEQQEKEQQEAEAAAQDAAADGANAEAAAGEQPVPDDAVMAGEAQPAGLTPGLDMPPPSPELRAVTPASDAPPSDTATPAPDAAAPRPPSAAAEAAEPAAPGTSRSASPSTAASAPAVPDAESPAAEQPPPATGSRSGTPAAEAAAGGAAPEAPEAAGASTPAGGAGLPPGTPLGAQPHTPASSMPSVSHSLMPSQAGTRQTTPMLAPSWTKLPTPPGTAPAPAEPGSAPDAAAGAPEASGAVAGPQVAAQEAARSAAASPAPPGQAPASAPASRTESPSLAAAYAAASEPAPAAGSTTASRAASPATAAELTMAPPSPATKPATPASVSLGGGIAPGELAVLPAAADPNAPLPSTASVPQLTSASGEEEAHPGSPSSPGSKKPGWALRFGRGANNRNSASPDSMHGSRAPSRTAQEYMAAEAEAAAEAARAAAAEAEAAEKALQLAASRPSSALTDMLFSSLPGTAGPSSRQASYTGEAAGQAGPGPAAGSRPGSVTGDLLAAAAASVTGGTGSRPGSRLAAEAGGGGSPKAGSKPGSRGGSRPGSRLATQSGDGGHHAAADRSPSPTAGRPHAGSRPPSRLGDGAAAPGPAPVAQASVASSAPTVGSGSAAGSRAASRASTSAPAPTSTPAPTAPAPAASAEGAGRAGDHTVESLFDPAAEEPLIPSLALLRRGEAEAASLHELSSPSASAPAPPPMLPTLPAAPAAAAGPVPPLALPKASVPAPTGGQVQGDGLAPAPSVVRGDSMTSLNSEAPSMAAPSAPVSPLYANYIVGPPRPIPALPPLSSEAAATDGPLSPVDGPVPAPEAAPPQAPGEEALSQQPSSVFSAKSKFPRISATTPLPREATSTRLDDRIYFCLSGSIALDATPVGLAAETSHASYASHGSSTGRFHGHSYSHGHGNGQVHGHRLSQEPSSSSMPPSARPTHEGDGDAAPASAPGRLQLAQLGDAFSAAAVSDLAVDAFDLPKEHTPLVSASGGLPKAGGGPEPHVRVTTPPVLHVGGPGEVPHTPPGLGPPPNAGAQQQAQAQAHPHPYPHHPQDVVMDETTRRKLALQALLPLGESVIKAKVLGGGLDGGAEVLCLSKPMFELLAGGVGRSVPPLVLPVLARHVDWLAAVDLQALATDLEGKYKLEEHKQGTELLRAGEPAPAVFLVAAGECVMRGPVVGLRDPSSVAEGLDLAALREGATCGELSLLAARPLWYSLVVASPTAKVISLDLGALRTWLLTTPAGTAAAAEVVSAVAEVDIALYARAVKQIAVQVLKEKLDLSLFMGPMKAIIRRVIEDNASELSAILQAQAHKEAQMAAEREAAGGKAGGGGEKTGANRPRTIVLEGWDQVEAIAATVAREYEPQAQSWELIAQARYNAARRAQMRYLDSLYTRSQLETQEDEGGHATGGQRIAMPAPGPVAAGLAEPVGVRMPKQHDVRTVPKDLRGSQVESARLGGDTAHLPTHELTAMMGAQVHVRPRAAEALAQGAPRAAQHAQHAAASAAQHATQAQASTRHAPITADPSVAASLASAAPPSAQSSASSVGASNSLVAKKYGGSPVHVKPNHPSQLGPGLKGNARRLGPGARPPNKAAGASASAATAAAGAAAAAAPSEPTTAIPTATGYISAAPAAPGVSAAAVTAALAADPFPRPPDGDEVLSPDTSPPRTLPGAVPGTADSTLSATHPRSRLRVMTPPTAAALHGLSGPAPILLSPGPEAPWDARGRLVGFTRWESPPQHPLAQSSGVGGLSKLERDLYGRTDLDSAAPSTWSVAPLEGHRGRVPVALSVAPSNASLALDPEFRAALDREIALDELREQYGTATISGLGAVSIGGLAGRLLAASLEASPENSRPNTTATRGGGSPGFGARGGGGGRRLAAIGEDGEPASSSVALTGGNAAAGRRGHGPLGRSLDAGVMALAAAMVAAGDRDLPPPPGKGLPPLPAPHDALALSRSAAAAAAAAGRPPSTAPAPVPGAPLTSAQLAAAGPAVPLLSLPDAPAGGYAGSVRGSEGSGGSAARRSRIQARSAPEQDGLEAPDRAFWVRDRLHDPSGLAQSVITDAAVRAVATTLADPSADTGIASAAAAAASGRYAPAGTSPNVLMTAGGRPGIPATGPGTSRSPRLQPLTQRRGAGSGLGVNHSRGSSASGSNSLAGTGPLAESGREGVEATPRAGSAGGAGAGGAGEAAPGSVAEMVAMSPVTEQLAEAGMLYVTLQVPPAPKLLPEFPSPAAARETAEAMAAAERAAREARLASALSNPATRPLALRPDMRYVPQYLRARQRAPVVPQPKNPLPEAEAASWAVPSYNSEIGFQDGFYDEDSQTIYFD</sequence>
<feature type="compositionally biased region" description="Low complexity" evidence="1">
    <location>
        <begin position="2634"/>
        <end position="2646"/>
    </location>
</feature>
<feature type="compositionally biased region" description="Acidic residues" evidence="1">
    <location>
        <begin position="86"/>
        <end position="95"/>
    </location>
</feature>
<feature type="compositionally biased region" description="Low complexity" evidence="1">
    <location>
        <begin position="3741"/>
        <end position="3756"/>
    </location>
</feature>
<feature type="region of interest" description="Disordered" evidence="1">
    <location>
        <begin position="580"/>
        <end position="607"/>
    </location>
</feature>
<feature type="region of interest" description="Disordered" evidence="1">
    <location>
        <begin position="623"/>
        <end position="950"/>
    </location>
</feature>
<feature type="region of interest" description="Disordered" evidence="1">
    <location>
        <begin position="70"/>
        <end position="122"/>
    </location>
</feature>
<name>A0A835Y560_9CHLO</name>
<feature type="compositionally biased region" description="Low complexity" evidence="1">
    <location>
        <begin position="3555"/>
        <end position="3566"/>
    </location>
</feature>
<feature type="region of interest" description="Disordered" evidence="1">
    <location>
        <begin position="2070"/>
        <end position="2273"/>
    </location>
</feature>
<dbReference type="InterPro" id="IPR018490">
    <property type="entry name" value="cNMP-bd_dom_sf"/>
</dbReference>
<evidence type="ECO:0000259" key="2">
    <source>
        <dbReference type="PROSITE" id="PS50042"/>
    </source>
</evidence>
<feature type="compositionally biased region" description="Acidic residues" evidence="1">
    <location>
        <begin position="801"/>
        <end position="812"/>
    </location>
</feature>
<dbReference type="InterPro" id="IPR000595">
    <property type="entry name" value="cNMP-bd_dom"/>
</dbReference>
<feature type="compositionally biased region" description="Low complexity" evidence="1">
    <location>
        <begin position="2027"/>
        <end position="2039"/>
    </location>
</feature>
<feature type="compositionally biased region" description="Low complexity" evidence="1">
    <location>
        <begin position="813"/>
        <end position="844"/>
    </location>
</feature>
<feature type="region of interest" description="Disordered" evidence="1">
    <location>
        <begin position="1587"/>
        <end position="2039"/>
    </location>
</feature>
<feature type="compositionally biased region" description="Low complexity" evidence="1">
    <location>
        <begin position="1156"/>
        <end position="1183"/>
    </location>
</feature>
<dbReference type="SUPFAM" id="SSF51206">
    <property type="entry name" value="cAMP-binding domain-like"/>
    <property type="match status" value="2"/>
</dbReference>
<reference evidence="3" key="1">
    <citation type="journal article" date="2020" name="bioRxiv">
        <title>Comparative genomics of Chlamydomonas.</title>
        <authorList>
            <person name="Craig R.J."/>
            <person name="Hasan A.R."/>
            <person name="Ness R.W."/>
            <person name="Keightley P.D."/>
        </authorList>
    </citation>
    <scope>NUCLEOTIDE SEQUENCE</scope>
    <source>
        <strain evidence="3">CCAP 11/70</strain>
    </source>
</reference>
<feature type="compositionally biased region" description="Gly residues" evidence="1">
    <location>
        <begin position="3459"/>
        <end position="3475"/>
    </location>
</feature>
<feature type="compositionally biased region" description="Polar residues" evidence="1">
    <location>
        <begin position="1146"/>
        <end position="1155"/>
    </location>
</feature>
<feature type="region of interest" description="Disordered" evidence="1">
    <location>
        <begin position="2589"/>
        <end position="2653"/>
    </location>
</feature>
<feature type="compositionally biased region" description="Pro residues" evidence="1">
    <location>
        <begin position="160"/>
        <end position="172"/>
    </location>
</feature>
<feature type="compositionally biased region" description="Pro residues" evidence="1">
    <location>
        <begin position="2415"/>
        <end position="2427"/>
    </location>
</feature>
<feature type="compositionally biased region" description="Low complexity" evidence="1">
    <location>
        <begin position="2366"/>
        <end position="2376"/>
    </location>
</feature>
<feature type="compositionally biased region" description="Pro residues" evidence="1">
    <location>
        <begin position="2623"/>
        <end position="2633"/>
    </location>
</feature>
<feature type="compositionally biased region" description="Gly residues" evidence="1">
    <location>
        <begin position="686"/>
        <end position="703"/>
    </location>
</feature>
<feature type="compositionally biased region" description="Pro residues" evidence="1">
    <location>
        <begin position="106"/>
        <end position="118"/>
    </location>
</feature>
<feature type="compositionally biased region" description="Low complexity" evidence="1">
    <location>
        <begin position="1952"/>
        <end position="1966"/>
    </location>
</feature>
<feature type="compositionally biased region" description="Low complexity" evidence="1">
    <location>
        <begin position="658"/>
        <end position="669"/>
    </location>
</feature>
<feature type="compositionally biased region" description="Low complexity" evidence="1">
    <location>
        <begin position="2314"/>
        <end position="2324"/>
    </location>
</feature>
<dbReference type="Proteomes" id="UP000612055">
    <property type="component" value="Unassembled WGS sequence"/>
</dbReference>
<feature type="compositionally biased region" description="Low complexity" evidence="1">
    <location>
        <begin position="1837"/>
        <end position="1872"/>
    </location>
</feature>
<keyword evidence="4" id="KW-1185">Reference proteome</keyword>
<feature type="region of interest" description="Disordered" evidence="1">
    <location>
        <begin position="3604"/>
        <end position="3637"/>
    </location>
</feature>
<feature type="compositionally biased region" description="Low complexity" evidence="1">
    <location>
        <begin position="1678"/>
        <end position="1738"/>
    </location>
</feature>
<feature type="region of interest" description="Disordered" evidence="1">
    <location>
        <begin position="3157"/>
        <end position="3198"/>
    </location>
</feature>
<feature type="region of interest" description="Disordered" evidence="1">
    <location>
        <begin position="3248"/>
        <end position="3291"/>
    </location>
</feature>
<feature type="compositionally biased region" description="Low complexity" evidence="1">
    <location>
        <begin position="2198"/>
        <end position="2240"/>
    </location>
</feature>
<feature type="compositionally biased region" description="Acidic residues" evidence="1">
    <location>
        <begin position="758"/>
        <end position="767"/>
    </location>
</feature>
<feature type="compositionally biased region" description="Low complexity" evidence="1">
    <location>
        <begin position="1085"/>
        <end position="1100"/>
    </location>
</feature>
<feature type="compositionally biased region" description="Low complexity" evidence="1">
    <location>
        <begin position="900"/>
        <end position="911"/>
    </location>
</feature>
<dbReference type="CDD" id="cd00038">
    <property type="entry name" value="CAP_ED"/>
    <property type="match status" value="1"/>
</dbReference>
<feature type="compositionally biased region" description="Low complexity" evidence="1">
    <location>
        <begin position="733"/>
        <end position="742"/>
    </location>
</feature>
<feature type="region of interest" description="Disordered" evidence="1">
    <location>
        <begin position="1064"/>
        <end position="1306"/>
    </location>
</feature>
<comment type="caution">
    <text evidence="3">The sequence shown here is derived from an EMBL/GenBank/DDBJ whole genome shotgun (WGS) entry which is preliminary data.</text>
</comment>
<feature type="region of interest" description="Disordered" evidence="1">
    <location>
        <begin position="3698"/>
        <end position="3786"/>
    </location>
</feature>
<feature type="region of interest" description="Disordered" evidence="1">
    <location>
        <begin position="3000"/>
        <end position="3059"/>
    </location>
</feature>
<feature type="region of interest" description="Disordered" evidence="1">
    <location>
        <begin position="3527"/>
        <end position="3546"/>
    </location>
</feature>
<evidence type="ECO:0000256" key="1">
    <source>
        <dbReference type="SAM" id="MobiDB-lite"/>
    </source>
</evidence>
<feature type="compositionally biased region" description="Pro residues" evidence="1">
    <location>
        <begin position="3532"/>
        <end position="3544"/>
    </location>
</feature>
<feature type="region of interest" description="Disordered" evidence="1">
    <location>
        <begin position="2495"/>
        <end position="2552"/>
    </location>
</feature>
<feature type="compositionally biased region" description="Low complexity" evidence="1">
    <location>
        <begin position="1623"/>
        <end position="1644"/>
    </location>
</feature>
<dbReference type="EMBL" id="JAEHOE010000031">
    <property type="protein sequence ID" value="KAG2494361.1"/>
    <property type="molecule type" value="Genomic_DNA"/>
</dbReference>
<feature type="compositionally biased region" description="Low complexity" evidence="1">
    <location>
        <begin position="713"/>
        <end position="726"/>
    </location>
</feature>
<feature type="region of interest" description="Disordered" evidence="1">
    <location>
        <begin position="2398"/>
        <end position="2446"/>
    </location>
</feature>
<protein>
    <recommendedName>
        <fullName evidence="2">Cyclic nucleotide-binding domain-containing protein</fullName>
    </recommendedName>
</protein>
<feature type="region of interest" description="Disordered" evidence="1">
    <location>
        <begin position="2290"/>
        <end position="2376"/>
    </location>
</feature>
<feature type="compositionally biased region" description="Low complexity" evidence="1">
    <location>
        <begin position="2090"/>
        <end position="2122"/>
    </location>
</feature>
<feature type="compositionally biased region" description="Pro residues" evidence="1">
    <location>
        <begin position="1826"/>
        <end position="1836"/>
    </location>
</feature>
<feature type="domain" description="Cyclic nucleotide-binding" evidence="2">
    <location>
        <begin position="343"/>
        <end position="443"/>
    </location>
</feature>
<feature type="compositionally biased region" description="Low complexity" evidence="1">
    <location>
        <begin position="1985"/>
        <end position="1997"/>
    </location>
</feature>
<feature type="compositionally biased region" description="Polar residues" evidence="1">
    <location>
        <begin position="2433"/>
        <end position="2442"/>
    </location>
</feature>
<feature type="domain" description="Cyclic nucleotide-binding" evidence="2">
    <location>
        <begin position="2744"/>
        <end position="2839"/>
    </location>
</feature>
<feature type="compositionally biased region" description="Polar residues" evidence="1">
    <location>
        <begin position="3715"/>
        <end position="3727"/>
    </location>
</feature>
<feature type="region of interest" description="Disordered" evidence="1">
    <location>
        <begin position="158"/>
        <end position="179"/>
    </location>
</feature>
<accession>A0A835Y560</accession>
<dbReference type="Gene3D" id="2.60.120.10">
    <property type="entry name" value="Jelly Rolls"/>
    <property type="match status" value="2"/>
</dbReference>
<feature type="compositionally biased region" description="Low complexity" evidence="1">
    <location>
        <begin position="2290"/>
        <end position="2305"/>
    </location>
</feature>
<gene>
    <name evidence="3" type="ORF">HYH03_007418</name>
</gene>
<dbReference type="InterPro" id="IPR014710">
    <property type="entry name" value="RmlC-like_jellyroll"/>
</dbReference>
<organism evidence="3 4">
    <name type="scientific">Edaphochlamys debaryana</name>
    <dbReference type="NCBI Taxonomy" id="47281"/>
    <lineage>
        <taxon>Eukaryota</taxon>
        <taxon>Viridiplantae</taxon>
        <taxon>Chlorophyta</taxon>
        <taxon>core chlorophytes</taxon>
        <taxon>Chlorophyceae</taxon>
        <taxon>CS clade</taxon>
        <taxon>Chlamydomonadales</taxon>
        <taxon>Chlamydomonadales incertae sedis</taxon>
        <taxon>Edaphochlamys</taxon>
    </lineage>
</organism>
<feature type="compositionally biased region" description="Polar residues" evidence="1">
    <location>
        <begin position="1296"/>
        <end position="1306"/>
    </location>
</feature>
<feature type="compositionally biased region" description="Low complexity" evidence="1">
    <location>
        <begin position="1749"/>
        <end position="1775"/>
    </location>
</feature>
<feature type="compositionally biased region" description="Polar residues" evidence="1">
    <location>
        <begin position="1967"/>
        <end position="1978"/>
    </location>
</feature>
<feature type="compositionally biased region" description="Basic and acidic residues" evidence="1">
    <location>
        <begin position="580"/>
        <end position="591"/>
    </location>
</feature>
<feature type="region of interest" description="Disordered" evidence="1">
    <location>
        <begin position="3084"/>
        <end position="3119"/>
    </location>
</feature>
<feature type="compositionally biased region" description="Polar residues" evidence="1">
    <location>
        <begin position="1219"/>
        <end position="1228"/>
    </location>
</feature>
<proteinExistence type="predicted"/>
<evidence type="ECO:0000313" key="3">
    <source>
        <dbReference type="EMBL" id="KAG2494361.1"/>
    </source>
</evidence>
<feature type="compositionally biased region" description="Basic and acidic residues" evidence="1">
    <location>
        <begin position="1610"/>
        <end position="1621"/>
    </location>
</feature>
<feature type="compositionally biased region" description="Polar residues" evidence="1">
    <location>
        <begin position="1792"/>
        <end position="1816"/>
    </location>
</feature>